<evidence type="ECO:0000313" key="3">
    <source>
        <dbReference type="Proteomes" id="UP001431783"/>
    </source>
</evidence>
<accession>A0AAW1UZ27</accession>
<keyword evidence="3" id="KW-1185">Reference proteome</keyword>
<name>A0AAW1UZ27_9CUCU</name>
<dbReference type="Proteomes" id="UP001431783">
    <property type="component" value="Unassembled WGS sequence"/>
</dbReference>
<sequence length="87" mass="9768">MSDMEVGKVSLTIQKDKRNKNQVSAETVSVDHADTTSVYPITLEVQMQGYKSILDEPQHAQLQSHIFRVKGSTEAAIRHLPFKISDN</sequence>
<organism evidence="2 3">
    <name type="scientific">Henosepilachna vigintioctopunctata</name>
    <dbReference type="NCBI Taxonomy" id="420089"/>
    <lineage>
        <taxon>Eukaryota</taxon>
        <taxon>Metazoa</taxon>
        <taxon>Ecdysozoa</taxon>
        <taxon>Arthropoda</taxon>
        <taxon>Hexapoda</taxon>
        <taxon>Insecta</taxon>
        <taxon>Pterygota</taxon>
        <taxon>Neoptera</taxon>
        <taxon>Endopterygota</taxon>
        <taxon>Coleoptera</taxon>
        <taxon>Polyphaga</taxon>
        <taxon>Cucujiformia</taxon>
        <taxon>Coccinelloidea</taxon>
        <taxon>Coccinellidae</taxon>
        <taxon>Epilachninae</taxon>
        <taxon>Epilachnini</taxon>
        <taxon>Henosepilachna</taxon>
    </lineage>
</organism>
<feature type="non-terminal residue" evidence="2">
    <location>
        <position position="87"/>
    </location>
</feature>
<evidence type="ECO:0000256" key="1">
    <source>
        <dbReference type="SAM" id="MobiDB-lite"/>
    </source>
</evidence>
<reference evidence="2 3" key="1">
    <citation type="submission" date="2023-03" db="EMBL/GenBank/DDBJ databases">
        <title>Genome insight into feeding habits of ladybird beetles.</title>
        <authorList>
            <person name="Li H.-S."/>
            <person name="Huang Y.-H."/>
            <person name="Pang H."/>
        </authorList>
    </citation>
    <scope>NUCLEOTIDE SEQUENCE [LARGE SCALE GENOMIC DNA]</scope>
    <source>
        <strain evidence="2">SYSU_2023b</strain>
        <tissue evidence="2">Whole body</tissue>
    </source>
</reference>
<proteinExistence type="predicted"/>
<evidence type="ECO:0000313" key="2">
    <source>
        <dbReference type="EMBL" id="KAK9886149.1"/>
    </source>
</evidence>
<gene>
    <name evidence="2" type="ORF">WA026_014937</name>
</gene>
<feature type="region of interest" description="Disordered" evidence="1">
    <location>
        <begin position="1"/>
        <end position="28"/>
    </location>
</feature>
<dbReference type="EMBL" id="JARQZJ010000098">
    <property type="protein sequence ID" value="KAK9886149.1"/>
    <property type="molecule type" value="Genomic_DNA"/>
</dbReference>
<comment type="caution">
    <text evidence="2">The sequence shown here is derived from an EMBL/GenBank/DDBJ whole genome shotgun (WGS) entry which is preliminary data.</text>
</comment>
<dbReference type="AlphaFoldDB" id="A0AAW1UZ27"/>
<protein>
    <submittedName>
        <fullName evidence="2">Uncharacterized protein</fullName>
    </submittedName>
</protein>